<evidence type="ECO:0000313" key="3">
    <source>
        <dbReference type="Proteomes" id="UP000295733"/>
    </source>
</evidence>
<reference evidence="2 3" key="1">
    <citation type="submission" date="2019-03" db="EMBL/GenBank/DDBJ databases">
        <title>Genomic Encyclopedia of Type Strains, Phase IV (KMG-IV): sequencing the most valuable type-strain genomes for metagenomic binning, comparative biology and taxonomic classification.</title>
        <authorList>
            <person name="Goeker M."/>
        </authorList>
    </citation>
    <scope>NUCLEOTIDE SEQUENCE [LARGE SCALE GENOMIC DNA]</scope>
    <source>
        <strain evidence="2 3">DSM 2781</strain>
    </source>
</reference>
<dbReference type="Proteomes" id="UP000295733">
    <property type="component" value="Unassembled WGS sequence"/>
</dbReference>
<name>A0A4R2NH09_RHOAD</name>
<protein>
    <submittedName>
        <fullName evidence="2">Uncharacterized protein</fullName>
    </submittedName>
</protein>
<proteinExistence type="predicted"/>
<feature type="compositionally biased region" description="Basic residues" evidence="1">
    <location>
        <begin position="200"/>
        <end position="211"/>
    </location>
</feature>
<sequence>MGALSTSPSPAVAESAFVPLSILPDPVDQPVSFLTAVAAQDGPGVMTIDVGPICACAFPAMSRWTAQRRWCGRCERLRDCRRPTAADPDCDEAGRLQVRAQRSARRSPRRVRSPWQCCRSGRRAYTAGKNWPETSASGPRRAFRLDGRPERRGRECPELCVSGPAHAVSDAQASKRSPNIMANWLRAAIWVRSTMSSRCRRLGGRRRQARKPRSETLNRAHMLPRHPGNGRGPGSCCHQAQSGRSSTLPVENLVAKTMNPSATSIKFAEI</sequence>
<evidence type="ECO:0000256" key="1">
    <source>
        <dbReference type="SAM" id="MobiDB-lite"/>
    </source>
</evidence>
<evidence type="ECO:0000313" key="2">
    <source>
        <dbReference type="EMBL" id="TCP20729.1"/>
    </source>
</evidence>
<comment type="caution">
    <text evidence="2">The sequence shown here is derived from an EMBL/GenBank/DDBJ whole genome shotgun (WGS) entry which is preliminary data.</text>
</comment>
<organism evidence="2 3">
    <name type="scientific">Rhodovulum adriaticum</name>
    <name type="common">Rhodopseudomonas adriatica</name>
    <dbReference type="NCBI Taxonomy" id="35804"/>
    <lineage>
        <taxon>Bacteria</taxon>
        <taxon>Pseudomonadati</taxon>
        <taxon>Pseudomonadota</taxon>
        <taxon>Alphaproteobacteria</taxon>
        <taxon>Rhodobacterales</taxon>
        <taxon>Paracoccaceae</taxon>
        <taxon>Rhodovulum</taxon>
    </lineage>
</organism>
<keyword evidence="3" id="KW-1185">Reference proteome</keyword>
<dbReference type="EMBL" id="SLXL01000017">
    <property type="protein sequence ID" value="TCP20729.1"/>
    <property type="molecule type" value="Genomic_DNA"/>
</dbReference>
<accession>A0A4R2NH09</accession>
<dbReference type="AlphaFoldDB" id="A0A4R2NH09"/>
<gene>
    <name evidence="2" type="ORF">EV656_1172</name>
</gene>
<feature type="region of interest" description="Disordered" evidence="1">
    <location>
        <begin position="200"/>
        <end position="243"/>
    </location>
</feature>